<evidence type="ECO:0000256" key="1">
    <source>
        <dbReference type="SAM" id="MobiDB-lite"/>
    </source>
</evidence>
<accession>A0A8S5M1Q2</accession>
<evidence type="ECO:0000313" key="2">
    <source>
        <dbReference type="EMBL" id="DAD76229.1"/>
    </source>
</evidence>
<protein>
    <recommendedName>
        <fullName evidence="3">DUF669 domain-containing protein</fullName>
    </recommendedName>
</protein>
<organism evidence="2">
    <name type="scientific">Siphoviridae sp. ctrfD19</name>
    <dbReference type="NCBI Taxonomy" id="2826478"/>
    <lineage>
        <taxon>Viruses</taxon>
        <taxon>Duplodnaviria</taxon>
        <taxon>Heunggongvirae</taxon>
        <taxon>Uroviricota</taxon>
        <taxon>Caudoviricetes</taxon>
    </lineage>
</organism>
<proteinExistence type="predicted"/>
<feature type="compositionally biased region" description="Basic and acidic residues" evidence="1">
    <location>
        <begin position="1"/>
        <end position="18"/>
    </location>
</feature>
<reference evidence="2" key="1">
    <citation type="journal article" date="2021" name="Proc. Natl. Acad. Sci. U.S.A.">
        <title>A Catalog of Tens of Thousands of Viruses from Human Metagenomes Reveals Hidden Associations with Chronic Diseases.</title>
        <authorList>
            <person name="Tisza M.J."/>
            <person name="Buck C.B."/>
        </authorList>
    </citation>
    <scope>NUCLEOTIDE SEQUENCE</scope>
    <source>
        <strain evidence="2">CtrfD19</strain>
    </source>
</reference>
<dbReference type="EMBL" id="BK014797">
    <property type="protein sequence ID" value="DAD76229.1"/>
    <property type="molecule type" value="Genomic_DNA"/>
</dbReference>
<evidence type="ECO:0008006" key="3">
    <source>
        <dbReference type="Google" id="ProtNLM"/>
    </source>
</evidence>
<sequence>MAAEGRELGWEDSIKQDAQDYEPIPEGDYNVTIEKFDRSRSKGEGKLPPCNMAVVYFTVHVPEREVTIRENYVLHTSLEWKLSELFRGVGLKKEGEELRMDWSALPGKTARAKIGLKPGIKDPNKKFNYIEKLYPKDTSKPAFTPGGF</sequence>
<feature type="region of interest" description="Disordered" evidence="1">
    <location>
        <begin position="1"/>
        <end position="26"/>
    </location>
</feature>
<name>A0A8S5M1Q2_9CAUD</name>